<gene>
    <name evidence="1" type="ORF">RD2015_2237</name>
</gene>
<reference evidence="1 2" key="1">
    <citation type="submission" date="2015-12" db="EMBL/GenBank/DDBJ databases">
        <title>Complete genome of Roseateles depolymerans KCTC 42856.</title>
        <authorList>
            <person name="Kim K.M."/>
        </authorList>
    </citation>
    <scope>NUCLEOTIDE SEQUENCE [LARGE SCALE GENOMIC DNA]</scope>
    <source>
        <strain evidence="1 2">KCTC 42856</strain>
    </source>
</reference>
<evidence type="ECO:0000313" key="2">
    <source>
        <dbReference type="Proteomes" id="UP000060699"/>
    </source>
</evidence>
<keyword evidence="2" id="KW-1185">Reference proteome</keyword>
<sequence>MSAVLLALGVAGAHYAYYLWPDPMGRSWAAYIGTHLLVVLTLVLLLPAARRAQRFAFLAVTSCWLGAIESTQAVVCSVYAWGSIPKSDLCIEAFGPWPYVIAASVIGATVLTRGRKS</sequence>
<dbReference type="Proteomes" id="UP000060699">
    <property type="component" value="Chromosome"/>
</dbReference>
<protein>
    <submittedName>
        <fullName evidence="1">Uncharacterized protein</fullName>
    </submittedName>
</protein>
<dbReference type="AlphaFoldDB" id="A0A0U3E0Q5"/>
<evidence type="ECO:0000313" key="1">
    <source>
        <dbReference type="EMBL" id="ALV06709.1"/>
    </source>
</evidence>
<organism evidence="1 2">
    <name type="scientific">Roseateles depolymerans</name>
    <dbReference type="NCBI Taxonomy" id="76731"/>
    <lineage>
        <taxon>Bacteria</taxon>
        <taxon>Pseudomonadati</taxon>
        <taxon>Pseudomonadota</taxon>
        <taxon>Betaproteobacteria</taxon>
        <taxon>Burkholderiales</taxon>
        <taxon>Sphaerotilaceae</taxon>
        <taxon>Roseateles</taxon>
    </lineage>
</organism>
<proteinExistence type="predicted"/>
<name>A0A0U3E0Q5_9BURK</name>
<dbReference type="KEGG" id="rdp:RD2015_2237"/>
<accession>A0A0U3E0Q5</accession>
<dbReference type="STRING" id="76731.RD2015_2237"/>
<dbReference type="EMBL" id="CP013729">
    <property type="protein sequence ID" value="ALV06709.1"/>
    <property type="molecule type" value="Genomic_DNA"/>
</dbReference>
<dbReference type="RefSeq" id="WP_058934947.1">
    <property type="nucleotide sequence ID" value="NZ_CP013729.1"/>
</dbReference>